<name>A0ABQ1LKA7_9RHOB</name>
<comment type="similarity">
    <text evidence="3">Belongs to the gas vesicle GvpF/GvpL family.</text>
</comment>
<dbReference type="PANTHER" id="PTHR36852">
    <property type="entry name" value="PROTEIN GVPL 2"/>
    <property type="match status" value="1"/>
</dbReference>
<dbReference type="InterPro" id="IPR009430">
    <property type="entry name" value="GvpL/GvpF"/>
</dbReference>
<dbReference type="EMBL" id="BMFC01000027">
    <property type="protein sequence ID" value="GGC23482.1"/>
    <property type="molecule type" value="Genomic_DNA"/>
</dbReference>
<evidence type="ECO:0000256" key="2">
    <source>
        <dbReference type="ARBA" id="ARBA00035108"/>
    </source>
</evidence>
<dbReference type="RefSeq" id="WP_188484342.1">
    <property type="nucleotide sequence ID" value="NZ_BMFC01000027.1"/>
</dbReference>
<reference evidence="5" key="1">
    <citation type="journal article" date="2019" name="Int. J. Syst. Evol. Microbiol.">
        <title>The Global Catalogue of Microorganisms (GCM) 10K type strain sequencing project: providing services to taxonomists for standard genome sequencing and annotation.</title>
        <authorList>
            <consortium name="The Broad Institute Genomics Platform"/>
            <consortium name="The Broad Institute Genome Sequencing Center for Infectious Disease"/>
            <person name="Wu L."/>
            <person name="Ma J."/>
        </authorList>
    </citation>
    <scope>NUCLEOTIDE SEQUENCE [LARGE SCALE GENOMIC DNA]</scope>
    <source>
        <strain evidence="5">CGMCC 1.12478</strain>
    </source>
</reference>
<proteinExistence type="inferred from homology"/>
<comment type="caution">
    <text evidence="4">The sequence shown here is derived from an EMBL/GenBank/DDBJ whole genome shotgun (WGS) entry which is preliminary data.</text>
</comment>
<organism evidence="4 5">
    <name type="scientific">Marivita lacus</name>
    <dbReference type="NCBI Taxonomy" id="1323742"/>
    <lineage>
        <taxon>Bacteria</taxon>
        <taxon>Pseudomonadati</taxon>
        <taxon>Pseudomonadota</taxon>
        <taxon>Alphaproteobacteria</taxon>
        <taxon>Rhodobacterales</taxon>
        <taxon>Roseobacteraceae</taxon>
        <taxon>Marivita</taxon>
    </lineage>
</organism>
<accession>A0ABQ1LKA7</accession>
<dbReference type="Pfam" id="PF06386">
    <property type="entry name" value="GvpL_GvpF"/>
    <property type="match status" value="1"/>
</dbReference>
<dbReference type="Proteomes" id="UP000645462">
    <property type="component" value="Unassembled WGS sequence"/>
</dbReference>
<dbReference type="PANTHER" id="PTHR36852:SF1">
    <property type="entry name" value="PROTEIN GVPL 2"/>
    <property type="match status" value="1"/>
</dbReference>
<protein>
    <submittedName>
        <fullName evidence="4">Gas vesicle protein</fullName>
    </submittedName>
</protein>
<evidence type="ECO:0000256" key="1">
    <source>
        <dbReference type="ARBA" id="ARBA00022987"/>
    </source>
</evidence>
<sequence length="251" mass="27918">MDGVSAQVQSDRFYCYAVARGDIILPEGLTGVADALLVKHTLGSLSLIISSTDAKQLRPQRKFLSAHYRVLSTLSENNDILPMAFGIIFDDLDASLGTLHDFADVFSEQLDAVCGSVEIGLRVKWQGVDVFTVVVDSHADLQQMRNRCFKSGNPSQRELLDLGQAFERRLNQDRDKRRDVVLAALRSVCRDIRVLPVQNEVTSVNVACLVERKSLSEFDKAIESLAGVFDDNHLLELDGPLPPFNFVDIRI</sequence>
<keyword evidence="5" id="KW-1185">Reference proteome</keyword>
<keyword evidence="1" id="KW-0304">Gas vesicle</keyword>
<evidence type="ECO:0000313" key="5">
    <source>
        <dbReference type="Proteomes" id="UP000645462"/>
    </source>
</evidence>
<gene>
    <name evidence="4" type="ORF">GCM10011363_44940</name>
</gene>
<comment type="subcellular location">
    <subcellularLocation>
        <location evidence="2">Gas vesicle</location>
    </subcellularLocation>
</comment>
<evidence type="ECO:0000256" key="3">
    <source>
        <dbReference type="ARBA" id="ARBA00035643"/>
    </source>
</evidence>
<evidence type="ECO:0000313" key="4">
    <source>
        <dbReference type="EMBL" id="GGC23482.1"/>
    </source>
</evidence>